<dbReference type="Pfam" id="PF08352">
    <property type="entry name" value="oligo_HPY"/>
    <property type="match status" value="1"/>
</dbReference>
<reference evidence="7 8" key="1">
    <citation type="journal article" date="2015" name="Genome Announc.">
        <title>Genome Assemblies of Three Soil-Associated Devosia species: D. insulae, D. limi, and D. soli.</title>
        <authorList>
            <person name="Hassan Y.I."/>
            <person name="Lepp D."/>
            <person name="Zhou T."/>
        </authorList>
    </citation>
    <scope>NUCLEOTIDE SEQUENCE [LARGE SCALE GENOMIC DNA]</scope>
    <source>
        <strain evidence="7 8">DS-56</strain>
    </source>
</reference>
<dbReference type="FunFam" id="3.40.50.300:FF:000016">
    <property type="entry name" value="Oligopeptide ABC transporter ATP-binding component"/>
    <property type="match status" value="1"/>
</dbReference>
<dbReference type="InterPro" id="IPR013563">
    <property type="entry name" value="Oligopep_ABC_C"/>
</dbReference>
<dbReference type="CDD" id="cd03257">
    <property type="entry name" value="ABC_NikE_OppD_transporters"/>
    <property type="match status" value="1"/>
</dbReference>
<dbReference type="AlphaFoldDB" id="A0A1E5XRK7"/>
<dbReference type="SUPFAM" id="SSF52540">
    <property type="entry name" value="P-loop containing nucleoside triphosphate hydrolases"/>
    <property type="match status" value="1"/>
</dbReference>
<dbReference type="SMART" id="SM00382">
    <property type="entry name" value="AAA"/>
    <property type="match status" value="1"/>
</dbReference>
<evidence type="ECO:0000256" key="3">
    <source>
        <dbReference type="ARBA" id="ARBA00022448"/>
    </source>
</evidence>
<accession>A0A1E5XRK7</accession>
<dbReference type="PANTHER" id="PTHR43067:SF3">
    <property type="entry name" value="MALTOSE ABC TRANSPORTER, ATP-BINDING PROTEIN"/>
    <property type="match status" value="1"/>
</dbReference>
<evidence type="ECO:0000256" key="2">
    <source>
        <dbReference type="ARBA" id="ARBA00005417"/>
    </source>
</evidence>
<feature type="domain" description="ABC transporter" evidence="6">
    <location>
        <begin position="11"/>
        <end position="258"/>
    </location>
</feature>
<keyword evidence="4" id="KW-0547">Nucleotide-binding</keyword>
<dbReference type="NCBIfam" id="TIGR01727">
    <property type="entry name" value="oligo_HPY"/>
    <property type="match status" value="1"/>
</dbReference>
<dbReference type="GO" id="GO:0055085">
    <property type="term" value="P:transmembrane transport"/>
    <property type="evidence" value="ECO:0007669"/>
    <property type="project" value="UniProtKB-ARBA"/>
</dbReference>
<evidence type="ECO:0000256" key="4">
    <source>
        <dbReference type="ARBA" id="ARBA00022741"/>
    </source>
</evidence>
<comment type="caution">
    <text evidence="7">The sequence shown here is derived from an EMBL/GenBank/DDBJ whole genome shotgun (WGS) entry which is preliminary data.</text>
</comment>
<keyword evidence="5 7" id="KW-0067">ATP-binding</keyword>
<dbReference type="InterPro" id="IPR017871">
    <property type="entry name" value="ABC_transporter-like_CS"/>
</dbReference>
<comment type="subcellular location">
    <subcellularLocation>
        <location evidence="1">Cell inner membrane</location>
        <topology evidence="1">Peripheral membrane protein</topology>
    </subcellularLocation>
</comment>
<organism evidence="7 8">
    <name type="scientific">Devosia insulae DS-56</name>
    <dbReference type="NCBI Taxonomy" id="1116389"/>
    <lineage>
        <taxon>Bacteria</taxon>
        <taxon>Pseudomonadati</taxon>
        <taxon>Pseudomonadota</taxon>
        <taxon>Alphaproteobacteria</taxon>
        <taxon>Hyphomicrobiales</taxon>
        <taxon>Devosiaceae</taxon>
        <taxon>Devosia</taxon>
    </lineage>
</organism>
<evidence type="ECO:0000313" key="8">
    <source>
        <dbReference type="Proteomes" id="UP000095463"/>
    </source>
</evidence>
<dbReference type="InterPro" id="IPR027417">
    <property type="entry name" value="P-loop_NTPase"/>
</dbReference>
<dbReference type="InterPro" id="IPR003593">
    <property type="entry name" value="AAA+_ATPase"/>
</dbReference>
<dbReference type="GO" id="GO:0016887">
    <property type="term" value="F:ATP hydrolysis activity"/>
    <property type="evidence" value="ECO:0007669"/>
    <property type="project" value="InterPro"/>
</dbReference>
<name>A0A1E5XRK7_9HYPH</name>
<dbReference type="Gene3D" id="3.40.50.300">
    <property type="entry name" value="P-loop containing nucleotide triphosphate hydrolases"/>
    <property type="match status" value="1"/>
</dbReference>
<dbReference type="GO" id="GO:0005886">
    <property type="term" value="C:plasma membrane"/>
    <property type="evidence" value="ECO:0007669"/>
    <property type="project" value="UniProtKB-SubCell"/>
</dbReference>
<dbReference type="PROSITE" id="PS50893">
    <property type="entry name" value="ABC_TRANSPORTER_2"/>
    <property type="match status" value="1"/>
</dbReference>
<evidence type="ECO:0000256" key="5">
    <source>
        <dbReference type="ARBA" id="ARBA00022840"/>
    </source>
</evidence>
<proteinExistence type="inferred from homology"/>
<dbReference type="RefSeq" id="WP_069909598.1">
    <property type="nucleotide sequence ID" value="NZ_LAJE02000166.1"/>
</dbReference>
<keyword evidence="8" id="KW-1185">Reference proteome</keyword>
<keyword evidence="3" id="KW-0813">Transport</keyword>
<gene>
    <name evidence="7" type="ORF">VW23_017405</name>
</gene>
<comment type="similarity">
    <text evidence="2">Belongs to the ABC transporter superfamily.</text>
</comment>
<sequence length="342" mass="36908">MTDKTKPILVVEELNVHYDTGKGPAKAVSDVSFSLLPGERLGLIGESGSGKTTMATALMRLTRAPGRIAGGSVKLDGRDILKMSTRELRETRLRDIALIPQGAMSSLNPVMRLEEQMIDAIVAHKPGMRRAELDARVQELLKNVGLAPEVARRYPHELSGGMKQRAAMAIATSLSPKVIVADEPTSALDVVVQRQVMQTLGRLQDGLGAAVVLIGHDMGLIAQFADTVGVMYAGKLVEIGPVRQMIESPKHPYTRLLVDSLPGIEVKRELTGIPGLPPPLVDLPPGCSFNPRCPLAFDRCVRETPLLQEVAPGQSAACHLYPEHAALPPLPPMTRAHQELRP</sequence>
<evidence type="ECO:0000259" key="6">
    <source>
        <dbReference type="PROSITE" id="PS50893"/>
    </source>
</evidence>
<dbReference type="InterPro" id="IPR003439">
    <property type="entry name" value="ABC_transporter-like_ATP-bd"/>
</dbReference>
<dbReference type="EMBL" id="LAJE02000166">
    <property type="protein sequence ID" value="OEO31219.1"/>
    <property type="molecule type" value="Genomic_DNA"/>
</dbReference>
<dbReference type="PROSITE" id="PS00211">
    <property type="entry name" value="ABC_TRANSPORTER_1"/>
    <property type="match status" value="1"/>
</dbReference>
<protein>
    <submittedName>
        <fullName evidence="7">Dipeptide/oligopeptide/nickel ABC transporter ATP-binding protein</fullName>
    </submittedName>
</protein>
<evidence type="ECO:0000256" key="1">
    <source>
        <dbReference type="ARBA" id="ARBA00004417"/>
    </source>
</evidence>
<dbReference type="GO" id="GO:0015833">
    <property type="term" value="P:peptide transport"/>
    <property type="evidence" value="ECO:0007669"/>
    <property type="project" value="InterPro"/>
</dbReference>
<dbReference type="PANTHER" id="PTHR43067">
    <property type="entry name" value="OLIGOPEPTIDE/DIPEPTIDE ABC TRANSPORTER, ATPASE SUBUNIT"/>
    <property type="match status" value="1"/>
</dbReference>
<dbReference type="Pfam" id="PF00005">
    <property type="entry name" value="ABC_tran"/>
    <property type="match status" value="1"/>
</dbReference>
<dbReference type="GO" id="GO:0005524">
    <property type="term" value="F:ATP binding"/>
    <property type="evidence" value="ECO:0007669"/>
    <property type="project" value="UniProtKB-KW"/>
</dbReference>
<dbReference type="Proteomes" id="UP000095463">
    <property type="component" value="Unassembled WGS sequence"/>
</dbReference>
<evidence type="ECO:0000313" key="7">
    <source>
        <dbReference type="EMBL" id="OEO31219.1"/>
    </source>
</evidence>